<dbReference type="GO" id="GO:0006629">
    <property type="term" value="P:lipid metabolic process"/>
    <property type="evidence" value="ECO:0007669"/>
    <property type="project" value="InterPro"/>
</dbReference>
<reference evidence="8 9" key="1">
    <citation type="journal article" date="2018" name="PLoS Genet.">
        <title>Population sequencing reveals clonal diversity and ancestral inbreeding in the grapevine cultivar Chardonnay.</title>
        <authorList>
            <person name="Roach M.J."/>
            <person name="Johnson D.L."/>
            <person name="Bohlmann J."/>
            <person name="van Vuuren H.J."/>
            <person name="Jones S.J."/>
            <person name="Pretorius I.S."/>
            <person name="Schmidt S.A."/>
            <person name="Borneman A.R."/>
        </authorList>
    </citation>
    <scope>NUCLEOTIDE SEQUENCE [LARGE SCALE GENOMIC DNA]</scope>
    <source>
        <strain evidence="9">cv. Chardonnay</strain>
        <tissue evidence="8">Leaf</tissue>
    </source>
</reference>
<dbReference type="InterPro" id="IPR039698">
    <property type="entry name" value="Dfg10/SRD5A3"/>
</dbReference>
<dbReference type="InterPro" id="IPR001104">
    <property type="entry name" value="3-oxo-5_a-steroid_4-DH_C"/>
</dbReference>
<evidence type="ECO:0000259" key="7">
    <source>
        <dbReference type="Pfam" id="PF02544"/>
    </source>
</evidence>
<keyword evidence="4 6" id="KW-1133">Transmembrane helix</keyword>
<gene>
    <name evidence="8" type="primary">PPRD1</name>
    <name evidence="8" type="ORF">CK203_006078</name>
</gene>
<dbReference type="PANTHER" id="PTHR14624">
    <property type="entry name" value="DFG10 PROTEIN"/>
    <property type="match status" value="1"/>
</dbReference>
<keyword evidence="5 6" id="KW-0472">Membrane</keyword>
<evidence type="ECO:0000313" key="9">
    <source>
        <dbReference type="Proteomes" id="UP000288805"/>
    </source>
</evidence>
<keyword evidence="3 6" id="KW-0812">Transmembrane</keyword>
<dbReference type="AlphaFoldDB" id="A0A438K5Y3"/>
<proteinExistence type="predicted"/>
<dbReference type="PANTHER" id="PTHR14624:SF2">
    <property type="entry name" value="POLYPRENOL REDUCTASE"/>
    <property type="match status" value="1"/>
</dbReference>
<organism evidence="8 9">
    <name type="scientific">Vitis vinifera</name>
    <name type="common">Grape</name>
    <dbReference type="NCBI Taxonomy" id="29760"/>
    <lineage>
        <taxon>Eukaryota</taxon>
        <taxon>Viridiplantae</taxon>
        <taxon>Streptophyta</taxon>
        <taxon>Embryophyta</taxon>
        <taxon>Tracheophyta</taxon>
        <taxon>Spermatophyta</taxon>
        <taxon>Magnoliopsida</taxon>
        <taxon>eudicotyledons</taxon>
        <taxon>Gunneridae</taxon>
        <taxon>Pentapetalae</taxon>
        <taxon>rosids</taxon>
        <taxon>Vitales</taxon>
        <taxon>Vitaceae</taxon>
        <taxon>Viteae</taxon>
        <taxon>Vitis</taxon>
    </lineage>
</organism>
<dbReference type="GO" id="GO:0016020">
    <property type="term" value="C:membrane"/>
    <property type="evidence" value="ECO:0007669"/>
    <property type="project" value="UniProtKB-SubCell"/>
</dbReference>
<evidence type="ECO:0000256" key="3">
    <source>
        <dbReference type="ARBA" id="ARBA00022692"/>
    </source>
</evidence>
<comment type="subcellular location">
    <subcellularLocation>
        <location evidence="1">Membrane</location>
        <topology evidence="1">Multi-pass membrane protein</topology>
    </subcellularLocation>
</comment>
<dbReference type="UniPathway" id="UPA00378"/>
<comment type="pathway">
    <text evidence="2">Protein modification; protein glycosylation.</text>
</comment>
<dbReference type="Pfam" id="PF02544">
    <property type="entry name" value="Steroid_dh"/>
    <property type="match status" value="2"/>
</dbReference>
<evidence type="ECO:0000256" key="1">
    <source>
        <dbReference type="ARBA" id="ARBA00004141"/>
    </source>
</evidence>
<dbReference type="PROSITE" id="PS50244">
    <property type="entry name" value="S5A_REDUCTASE"/>
    <property type="match status" value="1"/>
</dbReference>
<evidence type="ECO:0000256" key="4">
    <source>
        <dbReference type="ARBA" id="ARBA00022989"/>
    </source>
</evidence>
<dbReference type="Proteomes" id="UP000288805">
    <property type="component" value="Unassembled WGS sequence"/>
</dbReference>
<evidence type="ECO:0000313" key="8">
    <source>
        <dbReference type="EMBL" id="RVX16618.1"/>
    </source>
</evidence>
<evidence type="ECO:0000256" key="2">
    <source>
        <dbReference type="ARBA" id="ARBA00004922"/>
    </source>
</evidence>
<dbReference type="GO" id="GO:0006488">
    <property type="term" value="P:dolichol-linked oligosaccharide biosynthetic process"/>
    <property type="evidence" value="ECO:0007669"/>
    <property type="project" value="InterPro"/>
</dbReference>
<comment type="caution">
    <text evidence="8">The sequence shown here is derived from an EMBL/GenBank/DDBJ whole genome shotgun (WGS) entry which is preliminary data.</text>
</comment>
<evidence type="ECO:0000256" key="5">
    <source>
        <dbReference type="ARBA" id="ARBA00023136"/>
    </source>
</evidence>
<protein>
    <submittedName>
        <fullName evidence="8">Polyprenol reductase 1</fullName>
    </submittedName>
</protein>
<sequence>MLKAEICCQSLGLIGGICEAYYKTWMGSIRKERTGEYRIPHGDWFELVSSPHYLAEMVFLSLSPSFIVSPYKMFTLRLYMQAYWLQVGELTSLFGYFLYLWYLFPLQLRRVANLGFAATETQRWYLHKFEDYPRKRRACLPYIY</sequence>
<feature type="domain" description="3-oxo-5-alpha-steroid 4-dehydrogenase C-terminal" evidence="7">
    <location>
        <begin position="87"/>
        <end position="144"/>
    </location>
</feature>
<evidence type="ECO:0000256" key="6">
    <source>
        <dbReference type="SAM" id="Phobius"/>
    </source>
</evidence>
<feature type="transmembrane region" description="Helical" evidence="6">
    <location>
        <begin position="83"/>
        <end position="104"/>
    </location>
</feature>
<feature type="domain" description="3-oxo-5-alpha-steroid 4-dehydrogenase C-terminal" evidence="7">
    <location>
        <begin position="19"/>
        <end position="58"/>
    </location>
</feature>
<dbReference type="EMBL" id="QGNW01000015">
    <property type="protein sequence ID" value="RVX16618.1"/>
    <property type="molecule type" value="Genomic_DNA"/>
</dbReference>
<name>A0A438K5Y3_VITVI</name>
<accession>A0A438K5Y3</accession>
<dbReference type="GO" id="GO:0016627">
    <property type="term" value="F:oxidoreductase activity, acting on the CH-CH group of donors"/>
    <property type="evidence" value="ECO:0007669"/>
    <property type="project" value="InterPro"/>
</dbReference>